<evidence type="ECO:0000313" key="3">
    <source>
        <dbReference type="Proteomes" id="UP000001522"/>
    </source>
</evidence>
<dbReference type="STRING" id="679897.HMU04210"/>
<dbReference type="AlphaFoldDB" id="D3UGR2"/>
<dbReference type="EMBL" id="FN555004">
    <property type="protein sequence ID" value="CBG39683.1"/>
    <property type="molecule type" value="Genomic_DNA"/>
</dbReference>
<dbReference type="eggNOG" id="COG1315">
    <property type="taxonomic scope" value="Bacteria"/>
</dbReference>
<gene>
    <name evidence="2" type="ordered locus">HMU04210</name>
</gene>
<proteinExistence type="predicted"/>
<evidence type="ECO:0008006" key="4">
    <source>
        <dbReference type="Google" id="ProtNLM"/>
    </source>
</evidence>
<evidence type="ECO:0000256" key="1">
    <source>
        <dbReference type="SAM" id="Coils"/>
    </source>
</evidence>
<dbReference type="HOGENOM" id="CLU_028868_0_0_7"/>
<keyword evidence="3" id="KW-1185">Reference proteome</keyword>
<dbReference type="Proteomes" id="UP000001522">
    <property type="component" value="Chromosome"/>
</dbReference>
<sequence length="608" mass="70532">MNDVNFIPQIIKQCDDISKELKKFSALYKIDLENIGFEILKISTFLHYPNGKKELLEEHNIHFLEDDEYYNLADFEISQSFDIKILPKIKVPDVSLKFSERNDRAFLYFYQDDSLQNNPEFFDKIISLAEGLLALHKAILRNRRAKRILIIKQIKEKIRHKTPYPLSITIDESTFYTPPKPPYFVFVPKEECKDKEQYKDHKKEFEDAFFAVDKNDPILKYYPATPSKPGRDIFGKFIKGDHTDLTDLEIPLFEREDAMLEDRGECIWIKALIPSFVQYKDHAILFFKQEHLDNVSIYNTPLLLGGEEKQVRLEILATNPLKDAIESGMILEAKEIFVKGNIAQDVILRAKKLQIEGQTHQSTQIIAQDAKILLHKGHLVAKNAEVGSLESGSIEAEKIEAKYCNGSRITGSEIKIIELENNNKITFNHRLYLENISGRQNEIIFYAFANGRLKELEQELLAKKENVTNTSKEIFAKYQKITEFLSKYQNTIEQIKTSEHNIQTQMLQNKQIHNIVQRYGLAIKESEKLKKELSDIESHLKEISSDLEKLDDEVLEAEAYCSKSWGTNTQLCYQREYPKKTLKSFGVNADFAGNYCLDKNTQEFVRIG</sequence>
<feature type="coiled-coil region" evidence="1">
    <location>
        <begin position="526"/>
        <end position="560"/>
    </location>
</feature>
<dbReference type="RefSeq" id="WP_013022774.1">
    <property type="nucleotide sequence ID" value="NC_013949.1"/>
</dbReference>
<keyword evidence="1" id="KW-0175">Coiled coil</keyword>
<protein>
    <recommendedName>
        <fullName evidence="4">DUF342 domain-containing protein</fullName>
    </recommendedName>
</protein>
<organism evidence="2 3">
    <name type="scientific">Helicobacter mustelae (strain ATCC 43772 / CCUG 25715 / CIP 103759 / LMG 18044 / NCTC 12198 / R85-136P)</name>
    <name type="common">Campylobacter mustelae</name>
    <dbReference type="NCBI Taxonomy" id="679897"/>
    <lineage>
        <taxon>Bacteria</taxon>
        <taxon>Pseudomonadati</taxon>
        <taxon>Campylobacterota</taxon>
        <taxon>Epsilonproteobacteria</taxon>
        <taxon>Campylobacterales</taxon>
        <taxon>Helicobacteraceae</taxon>
        <taxon>Helicobacter</taxon>
    </lineage>
</organism>
<evidence type="ECO:0000313" key="2">
    <source>
        <dbReference type="EMBL" id="CBG39683.1"/>
    </source>
</evidence>
<name>D3UGR2_HELM1</name>
<dbReference type="KEGG" id="hms:HMU04210"/>
<accession>D3UGR2</accession>
<feature type="coiled-coil region" evidence="1">
    <location>
        <begin position="446"/>
        <end position="473"/>
    </location>
</feature>
<reference evidence="2 3" key="1">
    <citation type="journal article" date="2010" name="BMC Genomics">
        <title>Comparative genomics and proteomics of Helicobacter mustelae, an ulcerogenic and carcinogenic gastric pathogen.</title>
        <authorList>
            <person name="O'Toole P.W."/>
            <person name="Snelling W.J."/>
            <person name="Canchaya C."/>
            <person name="Forde B.M."/>
            <person name="Hardie K.R."/>
            <person name="Josenhans C."/>
            <person name="Graham R.L.J."/>
            <person name="McMullan G."/>
            <person name="Parkhill J."/>
            <person name="Belda E."/>
            <person name="Bentley S.D."/>
        </authorList>
    </citation>
    <scope>NUCLEOTIDE SEQUENCE [LARGE SCALE GENOMIC DNA]</scope>
    <source>
        <strain evidence="3">ATCC 43772 / LMG 18044 / NCTC 12198 / 12198</strain>
    </source>
</reference>